<dbReference type="SUPFAM" id="SSF82679">
    <property type="entry name" value="N-utilization substance G protein NusG, N-terminal domain"/>
    <property type="match status" value="1"/>
</dbReference>
<feature type="domain" description="NusG-like N-terminal" evidence="2">
    <location>
        <begin position="8"/>
        <end position="109"/>
    </location>
</feature>
<name>C9Y5P4_CROTZ</name>
<dbReference type="Proteomes" id="UP000002069">
    <property type="component" value="Plasmid pCTU2"/>
</dbReference>
<evidence type="ECO:0000256" key="1">
    <source>
        <dbReference type="ARBA" id="ARBA00023163"/>
    </source>
</evidence>
<gene>
    <name evidence="3" type="primary">rfaH</name>
    <name evidence="3" type="ordered locus">Ctu_2p00160</name>
</gene>
<accession>C9Y5P4</accession>
<proteinExistence type="predicted"/>
<evidence type="ECO:0000313" key="3">
    <source>
        <dbReference type="EMBL" id="CBA34689.1"/>
    </source>
</evidence>
<dbReference type="InterPro" id="IPR006645">
    <property type="entry name" value="NGN-like_dom"/>
</dbReference>
<organism evidence="3 4">
    <name type="scientific">Cronobacter turicensis (strain DSM 18703 / CCUG 55852 / LMG 23827 / z3032)</name>
    <dbReference type="NCBI Taxonomy" id="693216"/>
    <lineage>
        <taxon>Bacteria</taxon>
        <taxon>Pseudomonadati</taxon>
        <taxon>Pseudomonadota</taxon>
        <taxon>Gammaproteobacteria</taxon>
        <taxon>Enterobacterales</taxon>
        <taxon>Enterobacteriaceae</taxon>
        <taxon>Cronobacter</taxon>
    </lineage>
</organism>
<keyword evidence="3" id="KW-0614">Plasmid</keyword>
<dbReference type="SMART" id="SM00738">
    <property type="entry name" value="NGN"/>
    <property type="match status" value="1"/>
</dbReference>
<dbReference type="Pfam" id="PF02357">
    <property type="entry name" value="NusG"/>
    <property type="match status" value="1"/>
</dbReference>
<evidence type="ECO:0000259" key="2">
    <source>
        <dbReference type="SMART" id="SM00738"/>
    </source>
</evidence>
<dbReference type="GO" id="GO:0006354">
    <property type="term" value="P:DNA-templated transcription elongation"/>
    <property type="evidence" value="ECO:0007669"/>
    <property type="project" value="InterPro"/>
</dbReference>
<reference evidence="3 4" key="1">
    <citation type="journal article" date="2010" name="J. Bacteriol.">
        <title>Complete Genome Sequence of Cronobacter turicensis LMG 23827, a foodborne pathogen causing deaths in neonates.</title>
        <authorList>
            <person name="Stephan R."/>
            <person name="Lehner A."/>
            <person name="Tischler P."/>
            <person name="Rattei T."/>
        </authorList>
    </citation>
    <scope>NUCLEOTIDE SEQUENCE [LARGE SCALE GENOMIC DNA]</scope>
    <source>
        <strain evidence="4">DSM 18703 / CCUG 55852 / LMG 23827 / z3032</strain>
        <plasmid evidence="3 4">pCTU2</plasmid>
    </source>
</reference>
<dbReference type="Gene3D" id="3.30.70.940">
    <property type="entry name" value="NusG, N-terminal domain"/>
    <property type="match status" value="1"/>
</dbReference>
<sequence>MPIREDLMYKWYVLYCNSQDIQRISRRAEDIGVEVFCPRYIKVTPRTDCRAVRQEEKPLFPSYLFLRFDVNVVHTSTITSIPGAHGFVSFGAAPCTVPESVITAIECARLLALNPDEDVFECRNISPDLLLKIQELSQIRTPLQRQVAFSRLLQNQ</sequence>
<dbReference type="InterPro" id="IPR036735">
    <property type="entry name" value="NGN_dom_sf"/>
</dbReference>
<keyword evidence="4" id="KW-1185">Reference proteome</keyword>
<dbReference type="AlphaFoldDB" id="C9Y5P4"/>
<dbReference type="EMBL" id="FN543095">
    <property type="protein sequence ID" value="CBA34689.1"/>
    <property type="molecule type" value="Genomic_DNA"/>
</dbReference>
<protein>
    <submittedName>
        <fullName evidence="3">Transcriptional activator rfaH</fullName>
    </submittedName>
</protein>
<dbReference type="HOGENOM" id="CLU_067287_4_2_6"/>
<evidence type="ECO:0000313" key="4">
    <source>
        <dbReference type="Proteomes" id="UP000002069"/>
    </source>
</evidence>
<geneLocation type="plasmid" evidence="3 4">
    <name>pCTU2</name>
</geneLocation>
<dbReference type="KEGG" id="ctu:Ctu_2p00160"/>
<dbReference type="CDD" id="cd09894">
    <property type="entry name" value="NGN_SP_AnfA1"/>
    <property type="match status" value="1"/>
</dbReference>
<reference evidence="4" key="2">
    <citation type="journal article" date="2011" name="J. Bacteriol.">
        <title>Complete genome sequence of Cronobacter turicensis LMG 23827, a food-borne pathogen causing deaths in neonates.</title>
        <authorList>
            <person name="Stephan R."/>
            <person name="Lehner A."/>
            <person name="Tischler P."/>
            <person name="Rattei T."/>
        </authorList>
    </citation>
    <scope>NUCLEOTIDE SEQUENCE [LARGE SCALE GENOMIC DNA]</scope>
    <source>
        <strain evidence="4">DSM 18703 / CCUG 55852 / LMG 23827 / z3032</strain>
    </source>
</reference>
<keyword evidence="1" id="KW-0804">Transcription</keyword>